<dbReference type="RefSeq" id="XP_033668264.1">
    <property type="nucleotide sequence ID" value="XM_033806223.1"/>
</dbReference>
<evidence type="ECO:0000313" key="2">
    <source>
        <dbReference type="Proteomes" id="UP000799537"/>
    </source>
</evidence>
<accession>A0A6A6CJP2</accession>
<dbReference type="GeneID" id="54559495"/>
<dbReference type="AlphaFoldDB" id="A0A6A6CJP2"/>
<evidence type="ECO:0000313" key="1">
    <source>
        <dbReference type="EMBL" id="KAF2167375.1"/>
    </source>
</evidence>
<organism evidence="1 2">
    <name type="scientific">Zasmidium cellare ATCC 36951</name>
    <dbReference type="NCBI Taxonomy" id="1080233"/>
    <lineage>
        <taxon>Eukaryota</taxon>
        <taxon>Fungi</taxon>
        <taxon>Dikarya</taxon>
        <taxon>Ascomycota</taxon>
        <taxon>Pezizomycotina</taxon>
        <taxon>Dothideomycetes</taxon>
        <taxon>Dothideomycetidae</taxon>
        <taxon>Mycosphaerellales</taxon>
        <taxon>Mycosphaerellaceae</taxon>
        <taxon>Zasmidium</taxon>
    </lineage>
</organism>
<dbReference type="OrthoDB" id="3643498at2759"/>
<name>A0A6A6CJP2_ZASCE</name>
<dbReference type="Proteomes" id="UP000799537">
    <property type="component" value="Unassembled WGS sequence"/>
</dbReference>
<protein>
    <recommendedName>
        <fullName evidence="3">F-box domain-containing protein</fullName>
    </recommendedName>
</protein>
<dbReference type="EMBL" id="ML993593">
    <property type="protein sequence ID" value="KAF2167375.1"/>
    <property type="molecule type" value="Genomic_DNA"/>
</dbReference>
<evidence type="ECO:0008006" key="3">
    <source>
        <dbReference type="Google" id="ProtNLM"/>
    </source>
</evidence>
<reference evidence="1" key="1">
    <citation type="journal article" date="2020" name="Stud. Mycol.">
        <title>101 Dothideomycetes genomes: a test case for predicting lifestyles and emergence of pathogens.</title>
        <authorList>
            <person name="Haridas S."/>
            <person name="Albert R."/>
            <person name="Binder M."/>
            <person name="Bloem J."/>
            <person name="Labutti K."/>
            <person name="Salamov A."/>
            <person name="Andreopoulos B."/>
            <person name="Baker S."/>
            <person name="Barry K."/>
            <person name="Bills G."/>
            <person name="Bluhm B."/>
            <person name="Cannon C."/>
            <person name="Castanera R."/>
            <person name="Culley D."/>
            <person name="Daum C."/>
            <person name="Ezra D."/>
            <person name="Gonzalez J."/>
            <person name="Henrissat B."/>
            <person name="Kuo A."/>
            <person name="Liang C."/>
            <person name="Lipzen A."/>
            <person name="Lutzoni F."/>
            <person name="Magnuson J."/>
            <person name="Mondo S."/>
            <person name="Nolan M."/>
            <person name="Ohm R."/>
            <person name="Pangilinan J."/>
            <person name="Park H.-J."/>
            <person name="Ramirez L."/>
            <person name="Alfaro M."/>
            <person name="Sun H."/>
            <person name="Tritt A."/>
            <person name="Yoshinaga Y."/>
            <person name="Zwiers L.-H."/>
            <person name="Turgeon B."/>
            <person name="Goodwin S."/>
            <person name="Spatafora J."/>
            <person name="Crous P."/>
            <person name="Grigoriev I."/>
        </authorList>
    </citation>
    <scope>NUCLEOTIDE SEQUENCE</scope>
    <source>
        <strain evidence="1">ATCC 36951</strain>
    </source>
</reference>
<proteinExistence type="predicted"/>
<gene>
    <name evidence="1" type="ORF">M409DRAFT_22186</name>
</gene>
<sequence>MASAQINGNDEAPNRDLPIHERLHSLRGCNGIFDANELFEMITCLLDLKQIVTMRRVSKWFRDFIDGSVSIKTKMFLVKDKTAPKACLGPFLNPVLFDCSVPSYFGYFKVDLSTPLSDYDSRILMYLAQQPAKIVEISWVLYRHHPPTAFRKAWTEHRSEQETLFTRQGVLVAHLQAVI</sequence>
<keyword evidence="2" id="KW-1185">Reference proteome</keyword>